<evidence type="ECO:0000313" key="4">
    <source>
        <dbReference type="Proteomes" id="UP000699975"/>
    </source>
</evidence>
<evidence type="ECO:0000256" key="1">
    <source>
        <dbReference type="SAM" id="MobiDB-lite"/>
    </source>
</evidence>
<protein>
    <submittedName>
        <fullName evidence="3">Uncharacterized protein</fullName>
    </submittedName>
</protein>
<dbReference type="Proteomes" id="UP000699975">
    <property type="component" value="Unassembled WGS sequence"/>
</dbReference>
<dbReference type="RefSeq" id="WP_218316231.1">
    <property type="nucleotide sequence ID" value="NZ_JAGSPB010000001.1"/>
</dbReference>
<keyword evidence="2" id="KW-0472">Membrane</keyword>
<feature type="region of interest" description="Disordered" evidence="1">
    <location>
        <begin position="32"/>
        <end position="56"/>
    </location>
</feature>
<keyword evidence="2" id="KW-0812">Transmembrane</keyword>
<sequence length="139" mass="14858">MFANLFKNPKAALAYVGITLFSVMLFVGTEDKPGSLKQTVDSVSSEGPEETAEGRQFGDEVATSGDILGKARPRSESDGEIEFATDEELIDAAKGFNPAPSYDFSGYNPNPKQQDFLSDQDKIVAQDDDGGWAVSPAGE</sequence>
<reference evidence="3 4" key="1">
    <citation type="submission" date="2021-04" db="EMBL/GenBank/DDBJ databases">
        <authorList>
            <person name="Pira H."/>
            <person name="Risdian C."/>
            <person name="Wink J."/>
        </authorList>
    </citation>
    <scope>NUCLEOTIDE SEQUENCE [LARGE SCALE GENOMIC DNA]</scope>
    <source>
        <strain evidence="3 4">WH131</strain>
    </source>
</reference>
<evidence type="ECO:0000256" key="2">
    <source>
        <dbReference type="SAM" id="Phobius"/>
    </source>
</evidence>
<organism evidence="3 4">
    <name type="scientific">Erythrobacter ani</name>
    <dbReference type="NCBI Taxonomy" id="2827235"/>
    <lineage>
        <taxon>Bacteria</taxon>
        <taxon>Pseudomonadati</taxon>
        <taxon>Pseudomonadota</taxon>
        <taxon>Alphaproteobacteria</taxon>
        <taxon>Sphingomonadales</taxon>
        <taxon>Erythrobacteraceae</taxon>
        <taxon>Erythrobacter/Porphyrobacter group</taxon>
        <taxon>Erythrobacter</taxon>
    </lineage>
</organism>
<feature type="region of interest" description="Disordered" evidence="1">
    <location>
        <begin position="95"/>
        <end position="115"/>
    </location>
</feature>
<gene>
    <name evidence="3" type="ORF">KCG45_06475</name>
</gene>
<keyword evidence="4" id="KW-1185">Reference proteome</keyword>
<feature type="compositionally biased region" description="Polar residues" evidence="1">
    <location>
        <begin position="36"/>
        <end position="45"/>
    </location>
</feature>
<evidence type="ECO:0000313" key="3">
    <source>
        <dbReference type="EMBL" id="MBV7265819.1"/>
    </source>
</evidence>
<comment type="caution">
    <text evidence="3">The sequence shown here is derived from an EMBL/GenBank/DDBJ whole genome shotgun (WGS) entry which is preliminary data.</text>
</comment>
<keyword evidence="2" id="KW-1133">Transmembrane helix</keyword>
<feature type="transmembrane region" description="Helical" evidence="2">
    <location>
        <begin position="12"/>
        <end position="29"/>
    </location>
</feature>
<dbReference type="EMBL" id="JAGSPB010000001">
    <property type="protein sequence ID" value="MBV7265819.1"/>
    <property type="molecule type" value="Genomic_DNA"/>
</dbReference>
<name>A0ABS6SL80_9SPHN</name>
<accession>A0ABS6SL80</accession>
<proteinExistence type="predicted"/>